<dbReference type="EMBL" id="MN740904">
    <property type="protein sequence ID" value="QHU17405.1"/>
    <property type="molecule type" value="Genomic_DNA"/>
</dbReference>
<accession>A0A6C0KHD6</accession>
<protein>
    <recommendedName>
        <fullName evidence="2">Glycosyltransferase</fullName>
    </recommendedName>
</protein>
<evidence type="ECO:0008006" key="2">
    <source>
        <dbReference type="Google" id="ProtNLM"/>
    </source>
</evidence>
<proteinExistence type="predicted"/>
<sequence length="236" mass="27940">MTESCAFYCLCYNNLKKHQTMGERFERLGIPLYIYSGVPITDPRIRDYDIPESDKRLWSVTYGHLDMIQQFYNTDKKYGFFCEDDVMIHRELPRLLPSVMAEFDAMNLDILLLGHMTAYKIEGWMHDYSVKRHFEDRPYSYHNYPSDHWGAHLYMISRNYAKWLLEKYGSGYAYQSYVDKSLPAFSPDWTITKHCNRALMYPMLAVEDGNGQYPPGGQRNFHMNSHKLNYIPGLFI</sequence>
<name>A0A6C0KHD6_9ZZZZ</name>
<dbReference type="AlphaFoldDB" id="A0A6C0KHD6"/>
<evidence type="ECO:0000313" key="1">
    <source>
        <dbReference type="EMBL" id="QHU17405.1"/>
    </source>
</evidence>
<reference evidence="1" key="1">
    <citation type="journal article" date="2020" name="Nature">
        <title>Giant virus diversity and host interactions through global metagenomics.</title>
        <authorList>
            <person name="Schulz F."/>
            <person name="Roux S."/>
            <person name="Paez-Espino D."/>
            <person name="Jungbluth S."/>
            <person name="Walsh D.A."/>
            <person name="Denef V.J."/>
            <person name="McMahon K.D."/>
            <person name="Konstantinidis K.T."/>
            <person name="Eloe-Fadrosh E.A."/>
            <person name="Kyrpides N.C."/>
            <person name="Woyke T."/>
        </authorList>
    </citation>
    <scope>NUCLEOTIDE SEQUENCE</scope>
    <source>
        <strain evidence="1">GVMAG-S-3300012000-57</strain>
    </source>
</reference>
<organism evidence="1">
    <name type="scientific">viral metagenome</name>
    <dbReference type="NCBI Taxonomy" id="1070528"/>
    <lineage>
        <taxon>unclassified sequences</taxon>
        <taxon>metagenomes</taxon>
        <taxon>organismal metagenomes</taxon>
    </lineage>
</organism>